<evidence type="ECO:0000313" key="3">
    <source>
        <dbReference type="EMBL" id="CAA9507583.1"/>
    </source>
</evidence>
<dbReference type="PANTHER" id="PTHR43157:SF31">
    <property type="entry name" value="PHOSPHATIDYLINOSITOL-GLYCAN BIOSYNTHESIS CLASS F PROTEIN"/>
    <property type="match status" value="1"/>
</dbReference>
<dbReference type="AlphaFoldDB" id="A0A6J4SX61"/>
<evidence type="ECO:0000256" key="2">
    <source>
        <dbReference type="RuleBase" id="RU000363"/>
    </source>
</evidence>
<dbReference type="InterPro" id="IPR002347">
    <property type="entry name" value="SDR_fam"/>
</dbReference>
<organism evidence="3">
    <name type="scientific">uncultured Solirubrobacterales bacterium</name>
    <dbReference type="NCBI Taxonomy" id="768556"/>
    <lineage>
        <taxon>Bacteria</taxon>
        <taxon>Bacillati</taxon>
        <taxon>Actinomycetota</taxon>
        <taxon>Thermoleophilia</taxon>
        <taxon>Solirubrobacterales</taxon>
        <taxon>environmental samples</taxon>
    </lineage>
</organism>
<reference evidence="3" key="1">
    <citation type="submission" date="2020-02" db="EMBL/GenBank/DDBJ databases">
        <authorList>
            <person name="Meier V. D."/>
        </authorList>
    </citation>
    <scope>NUCLEOTIDE SEQUENCE</scope>
    <source>
        <strain evidence="3">AVDCRST_MAG17</strain>
    </source>
</reference>
<dbReference type="GO" id="GO:0016491">
    <property type="term" value="F:oxidoreductase activity"/>
    <property type="evidence" value="ECO:0007669"/>
    <property type="project" value="UniProtKB-KW"/>
</dbReference>
<sequence length="271" mass="29626">MAPIKHQTVLITGATDGLGRATAHELASRGATVLVHGRSRDRGEETVAELRATGAGSVHLHVADLSSLEEVRRLAAEVEQTHERLDVLVNNAGIIAGERELSQDGYELTFAVNYLSHFLLTELLLPLLQRSAPARIVNVASIGQSPIDFDDVMLERGYSDFRAYGQSKLAQIMFSLELAERLRKEQGITVNALHPATLMETKMVRDHIGRARSTVSEGVEALTRLAVAEELDGITGRFFDGLDESTADGQAYDAAARRRLWEISEELTGRG</sequence>
<dbReference type="PRINTS" id="PR00081">
    <property type="entry name" value="GDHRDH"/>
</dbReference>
<dbReference type="Pfam" id="PF00106">
    <property type="entry name" value="adh_short"/>
    <property type="match status" value="1"/>
</dbReference>
<dbReference type="InterPro" id="IPR036291">
    <property type="entry name" value="NAD(P)-bd_dom_sf"/>
</dbReference>
<keyword evidence="1" id="KW-0560">Oxidoreductase</keyword>
<proteinExistence type="inferred from homology"/>
<dbReference type="SUPFAM" id="SSF51735">
    <property type="entry name" value="NAD(P)-binding Rossmann-fold domains"/>
    <property type="match status" value="1"/>
</dbReference>
<evidence type="ECO:0000256" key="1">
    <source>
        <dbReference type="ARBA" id="ARBA00023002"/>
    </source>
</evidence>
<dbReference type="Gene3D" id="3.40.50.720">
    <property type="entry name" value="NAD(P)-binding Rossmann-like Domain"/>
    <property type="match status" value="1"/>
</dbReference>
<dbReference type="PRINTS" id="PR00080">
    <property type="entry name" value="SDRFAMILY"/>
</dbReference>
<accession>A0A6J4SX61</accession>
<comment type="similarity">
    <text evidence="2">Belongs to the short-chain dehydrogenases/reductases (SDR) family.</text>
</comment>
<dbReference type="PANTHER" id="PTHR43157">
    <property type="entry name" value="PHOSPHATIDYLINOSITOL-GLYCAN BIOSYNTHESIS CLASS F PROTEIN-RELATED"/>
    <property type="match status" value="1"/>
</dbReference>
<name>A0A6J4SX61_9ACTN</name>
<dbReference type="EMBL" id="CADCVV010000135">
    <property type="protein sequence ID" value="CAA9507583.1"/>
    <property type="molecule type" value="Genomic_DNA"/>
</dbReference>
<gene>
    <name evidence="3" type="ORF">AVDCRST_MAG17-1775</name>
</gene>
<protein>
    <submittedName>
        <fullName evidence="3">Uncharacterized protein</fullName>
    </submittedName>
</protein>